<protein>
    <submittedName>
        <fullName evidence="3">Plasmid pRiA4b ORF-3-like protein</fullName>
    </submittedName>
</protein>
<reference evidence="3 4" key="1">
    <citation type="submission" date="2019-08" db="EMBL/GenBank/DDBJ databases">
        <title>Deep-cultivation of Planctomycetes and their phenomic and genomic characterization uncovers novel biology.</title>
        <authorList>
            <person name="Wiegand S."/>
            <person name="Jogler M."/>
            <person name="Boedeker C."/>
            <person name="Pinto D."/>
            <person name="Vollmers J."/>
            <person name="Rivas-Marin E."/>
            <person name="Kohn T."/>
            <person name="Peeters S.H."/>
            <person name="Heuer A."/>
            <person name="Rast P."/>
            <person name="Oberbeckmann S."/>
            <person name="Bunk B."/>
            <person name="Jeske O."/>
            <person name="Meyerdierks A."/>
            <person name="Storesund J.E."/>
            <person name="Kallscheuer N."/>
            <person name="Luecker S."/>
            <person name="Lage O.M."/>
            <person name="Pohl T."/>
            <person name="Merkel B.J."/>
            <person name="Hornburger P."/>
            <person name="Mueller R.-W."/>
            <person name="Bruemmer F."/>
            <person name="Labrenz M."/>
            <person name="Spormann A.M."/>
            <person name="Op den Camp H."/>
            <person name="Overmann J."/>
            <person name="Amann R."/>
            <person name="Jetten M.S.M."/>
            <person name="Mascher T."/>
            <person name="Medema M.H."/>
            <person name="Devos D.P."/>
            <person name="Kaster A.-K."/>
            <person name="Ovreas L."/>
            <person name="Rohde M."/>
            <person name="Galperin M.Y."/>
            <person name="Jogler C."/>
        </authorList>
    </citation>
    <scope>NUCLEOTIDE SEQUENCE [LARGE SCALE GENOMIC DNA]</scope>
    <source>
        <strain evidence="3 4">DSM 8797</strain>
    </source>
</reference>
<organism evidence="3 4">
    <name type="scientific">Gimesia maris</name>
    <dbReference type="NCBI Taxonomy" id="122"/>
    <lineage>
        <taxon>Bacteria</taxon>
        <taxon>Pseudomonadati</taxon>
        <taxon>Planctomycetota</taxon>
        <taxon>Planctomycetia</taxon>
        <taxon>Planctomycetales</taxon>
        <taxon>Planctomycetaceae</taxon>
        <taxon>Gimesia</taxon>
    </lineage>
</organism>
<sequence length="426" mass="48906">MLTQKQIQPGEKIPLKLTAAERKLILDDLLCLDQDYEQIIRETPTGKPVMMTLDDLCDFGSYFAAEFNNCKDRKQQKKLDIIFKKIQHLLDTYIDEEPPPILKIEDAHKIRMISDQAVQIANFAGATLVAAEQLRIKTKPLENFCLETGQRDVLLLIPGLSKRIKNKLMKEKPLTVAEVASMMLSLAEDLVDGETQKQMALLLVASHLMDQIKEGIMARAGQLVDIELQPRLKANPDLLYQFKITLLGFEPAIWRRIQVQDCTLDQLHEHIQTAMGWTNSHLHQFEIKGERYGDPDLLDDGFGNFHCFDSTATILSQILPKTKKRFSFKYEYDFGDGWEHEVLFEGRLPLEKSRKSPLCLEGEQACPPEDIGGVWGYADYLEALADPKHEQHEEFMEWGGSFEPDKFDPKRATRDMKKGLPDWRMM</sequence>
<feature type="domain" description="Plasmid pRiA4b Orf3-like" evidence="2">
    <location>
        <begin position="240"/>
        <end position="410"/>
    </location>
</feature>
<dbReference type="Gene3D" id="3.10.290.30">
    <property type="entry name" value="MM3350-like"/>
    <property type="match status" value="1"/>
</dbReference>
<dbReference type="Pfam" id="PF07929">
    <property type="entry name" value="PRiA4_ORF3"/>
    <property type="match status" value="1"/>
</dbReference>
<proteinExistence type="predicted"/>
<feature type="region of interest" description="Disordered" evidence="1">
    <location>
        <begin position="407"/>
        <end position="426"/>
    </location>
</feature>
<accession>A0ABX5YNJ1</accession>
<evidence type="ECO:0000259" key="2">
    <source>
        <dbReference type="Pfam" id="PF07929"/>
    </source>
</evidence>
<keyword evidence="4" id="KW-1185">Reference proteome</keyword>
<dbReference type="Proteomes" id="UP000322887">
    <property type="component" value="Chromosome"/>
</dbReference>
<evidence type="ECO:0000313" key="4">
    <source>
        <dbReference type="Proteomes" id="UP000322887"/>
    </source>
</evidence>
<dbReference type="PANTHER" id="PTHR41878">
    <property type="entry name" value="LEXA REPRESSOR-RELATED"/>
    <property type="match status" value="1"/>
</dbReference>
<dbReference type="InterPro" id="IPR012912">
    <property type="entry name" value="Plasmid_pRiA4b_Orf3-like"/>
</dbReference>
<evidence type="ECO:0000313" key="3">
    <source>
        <dbReference type="EMBL" id="QEG17309.1"/>
    </source>
</evidence>
<dbReference type="PANTHER" id="PTHR41878:SF1">
    <property type="entry name" value="TNPR PROTEIN"/>
    <property type="match status" value="1"/>
</dbReference>
<dbReference type="RefSeq" id="WP_002643617.1">
    <property type="nucleotide sequence ID" value="NZ_CP042910.1"/>
</dbReference>
<dbReference type="GeneID" id="98650536"/>
<dbReference type="EMBL" id="CP042910">
    <property type="protein sequence ID" value="QEG17309.1"/>
    <property type="molecule type" value="Genomic_DNA"/>
</dbReference>
<name>A0ABX5YNJ1_9PLAN</name>
<evidence type="ECO:0000256" key="1">
    <source>
        <dbReference type="SAM" id="MobiDB-lite"/>
    </source>
</evidence>
<gene>
    <name evidence="3" type="ORF">GmarT_31890</name>
</gene>
<dbReference type="SUPFAM" id="SSF159941">
    <property type="entry name" value="MM3350-like"/>
    <property type="match status" value="1"/>
</dbReference>
<dbReference type="InterPro" id="IPR024047">
    <property type="entry name" value="MM3350-like_sf"/>
</dbReference>